<dbReference type="CDD" id="cd13962">
    <property type="entry name" value="PT_UbiA_UBIAD1"/>
    <property type="match status" value="1"/>
</dbReference>
<feature type="transmembrane region" description="Helical" evidence="6">
    <location>
        <begin position="358"/>
        <end position="378"/>
    </location>
</feature>
<proteinExistence type="inferred from homology"/>
<keyword evidence="5 6" id="KW-0472">Membrane</keyword>
<feature type="transmembrane region" description="Helical" evidence="6">
    <location>
        <begin position="173"/>
        <end position="193"/>
    </location>
</feature>
<evidence type="ECO:0000256" key="4">
    <source>
        <dbReference type="ARBA" id="ARBA00022989"/>
    </source>
</evidence>
<comment type="caution">
    <text evidence="7">The sequence shown here is derived from an EMBL/GenBank/DDBJ whole genome shotgun (WGS) entry which is preliminary data.</text>
</comment>
<dbReference type="InterPro" id="IPR000537">
    <property type="entry name" value="UbiA_prenyltransferase"/>
</dbReference>
<keyword evidence="8" id="KW-1185">Reference proteome</keyword>
<feature type="transmembrane region" description="Helical" evidence="6">
    <location>
        <begin position="228"/>
        <end position="249"/>
    </location>
</feature>
<reference evidence="7" key="1">
    <citation type="journal article" date="2023" name="Plant J.">
        <title>Genome sequences and population genomics provide insights into the demographic history, inbreeding, and mutation load of two 'living fossil' tree species of Dipteronia.</title>
        <authorList>
            <person name="Feng Y."/>
            <person name="Comes H.P."/>
            <person name="Chen J."/>
            <person name="Zhu S."/>
            <person name="Lu R."/>
            <person name="Zhang X."/>
            <person name="Li P."/>
            <person name="Qiu J."/>
            <person name="Olsen K.M."/>
            <person name="Qiu Y."/>
        </authorList>
    </citation>
    <scope>NUCLEOTIDE SEQUENCE</scope>
    <source>
        <strain evidence="7">KIB01</strain>
    </source>
</reference>
<dbReference type="InterPro" id="IPR026046">
    <property type="entry name" value="UBIAD1"/>
</dbReference>
<dbReference type="AlphaFoldDB" id="A0AAD9XP14"/>
<dbReference type="Pfam" id="PF01040">
    <property type="entry name" value="UbiA"/>
    <property type="match status" value="1"/>
</dbReference>
<feature type="transmembrane region" description="Helical" evidence="6">
    <location>
        <begin position="129"/>
        <end position="146"/>
    </location>
</feature>
<protein>
    <recommendedName>
        <fullName evidence="9">1,4-dihydroxy-2-naphthoate octaprenyltransferase</fullName>
    </recommendedName>
</protein>
<evidence type="ECO:0000256" key="1">
    <source>
        <dbReference type="ARBA" id="ARBA00004141"/>
    </source>
</evidence>
<accession>A0AAD9XP14</accession>
<feature type="transmembrane region" description="Helical" evidence="6">
    <location>
        <begin position="285"/>
        <end position="309"/>
    </location>
</feature>
<dbReference type="PANTHER" id="PTHR13929">
    <property type="entry name" value="1,4-DIHYDROXY-2-NAPHTHOATE OCTAPRENYLTRANSFERASE"/>
    <property type="match status" value="1"/>
</dbReference>
<comment type="subcellular location">
    <subcellularLocation>
        <location evidence="1">Membrane</location>
        <topology evidence="1">Multi-pass membrane protein</topology>
    </subcellularLocation>
</comment>
<dbReference type="EMBL" id="JANJYI010000001">
    <property type="protein sequence ID" value="KAK2662940.1"/>
    <property type="molecule type" value="Genomic_DNA"/>
</dbReference>
<organism evidence="7 8">
    <name type="scientific">Dipteronia dyeriana</name>
    <dbReference type="NCBI Taxonomy" id="168575"/>
    <lineage>
        <taxon>Eukaryota</taxon>
        <taxon>Viridiplantae</taxon>
        <taxon>Streptophyta</taxon>
        <taxon>Embryophyta</taxon>
        <taxon>Tracheophyta</taxon>
        <taxon>Spermatophyta</taxon>
        <taxon>Magnoliopsida</taxon>
        <taxon>eudicotyledons</taxon>
        <taxon>Gunneridae</taxon>
        <taxon>Pentapetalae</taxon>
        <taxon>rosids</taxon>
        <taxon>malvids</taxon>
        <taxon>Sapindales</taxon>
        <taxon>Sapindaceae</taxon>
        <taxon>Hippocastanoideae</taxon>
        <taxon>Acereae</taxon>
        <taxon>Dipteronia</taxon>
    </lineage>
</organism>
<evidence type="ECO:0000313" key="7">
    <source>
        <dbReference type="EMBL" id="KAK2662940.1"/>
    </source>
</evidence>
<evidence type="ECO:0008006" key="9">
    <source>
        <dbReference type="Google" id="ProtNLM"/>
    </source>
</evidence>
<evidence type="ECO:0000256" key="3">
    <source>
        <dbReference type="ARBA" id="ARBA00022692"/>
    </source>
</evidence>
<keyword evidence="4 6" id="KW-1133">Transmembrane helix</keyword>
<dbReference type="GO" id="GO:0016020">
    <property type="term" value="C:membrane"/>
    <property type="evidence" value="ECO:0007669"/>
    <property type="project" value="UniProtKB-SubCell"/>
</dbReference>
<dbReference type="InterPro" id="IPR011937">
    <property type="entry name" value="DHNA_phytyltransferase_MenA"/>
</dbReference>
<dbReference type="GO" id="GO:0042372">
    <property type="term" value="P:phylloquinone biosynthetic process"/>
    <property type="evidence" value="ECO:0007669"/>
    <property type="project" value="InterPro"/>
</dbReference>
<keyword evidence="2" id="KW-0808">Transferase</keyword>
<feature type="transmembrane region" description="Helical" evidence="6">
    <location>
        <begin position="101"/>
        <end position="120"/>
    </location>
</feature>
<dbReference type="HAMAP" id="MF_01938">
    <property type="entry name" value="MenA_2"/>
    <property type="match status" value="1"/>
</dbReference>
<evidence type="ECO:0000256" key="2">
    <source>
        <dbReference type="ARBA" id="ARBA00022679"/>
    </source>
</evidence>
<feature type="transmembrane region" description="Helical" evidence="6">
    <location>
        <begin position="330"/>
        <end position="352"/>
    </location>
</feature>
<dbReference type="PANTHER" id="PTHR13929:SF0">
    <property type="entry name" value="UBIA PRENYLTRANSFERASE DOMAIN-CONTAINING PROTEIN 1"/>
    <property type="match status" value="1"/>
</dbReference>
<feature type="transmembrane region" description="Helical" evidence="6">
    <location>
        <begin position="261"/>
        <end position="279"/>
    </location>
</feature>
<sequence length="430" mass="47164">MLMPMAMPVSNSSMLSGVKNLQTHMTRYPGVVHSSKQSLQFCCNDRIFLEKTCRTHSEIKQRCRCLPLNSKNKSDYSALPNAHEDEADVSRATLIWRAIKLPIYSVALVPLSVGAAAAYLQTGTFSTRRYLVLLVSSVLIITWLNLSNDVYDFDTGADKNKKESVVNLVGSRIGTLVAAYSLLIFGFIGLSWASVEAGNMRAILLLTCAVICGYIYQCPPFRLSYQGLGEPLCFAAFGPFATTAFYLLLGSARLHILLDKNVIALNFYSLIYNINLGGFNSEIHYIPLTGTILSAPLLVGLTTTLILFCSHFHQVEGDLAVGKMSPLVRLGTETGSVIVKVAVLTLYSLLVALGLCRALPLICSFLCALTLPMGKLVVSYVEANHKNKWKIFMAKYYCVTLHTLFGVALVAGLVAARMLTIRHVPKLVFL</sequence>
<dbReference type="Proteomes" id="UP001280121">
    <property type="component" value="Unassembled WGS sequence"/>
</dbReference>
<gene>
    <name evidence="7" type="ORF">Ddye_001514</name>
</gene>
<name>A0AAD9XP14_9ROSI</name>
<dbReference type="GO" id="GO:0004659">
    <property type="term" value="F:prenyltransferase activity"/>
    <property type="evidence" value="ECO:0007669"/>
    <property type="project" value="InterPro"/>
</dbReference>
<evidence type="ECO:0000313" key="8">
    <source>
        <dbReference type="Proteomes" id="UP001280121"/>
    </source>
</evidence>
<feature type="transmembrane region" description="Helical" evidence="6">
    <location>
        <begin position="200"/>
        <end position="216"/>
    </location>
</feature>
<keyword evidence="3 6" id="KW-0812">Transmembrane</keyword>
<feature type="transmembrane region" description="Helical" evidence="6">
    <location>
        <begin position="399"/>
        <end position="420"/>
    </location>
</feature>
<evidence type="ECO:0000256" key="5">
    <source>
        <dbReference type="ARBA" id="ARBA00023136"/>
    </source>
</evidence>
<evidence type="ECO:0000256" key="6">
    <source>
        <dbReference type="SAM" id="Phobius"/>
    </source>
</evidence>